<dbReference type="InterPro" id="IPR029058">
    <property type="entry name" value="AB_hydrolase_fold"/>
</dbReference>
<dbReference type="EMBL" id="KT997804">
    <property type="protein sequence ID" value="ANO58302.1"/>
    <property type="molecule type" value="Genomic_DNA"/>
</dbReference>
<dbReference type="GO" id="GO:0008239">
    <property type="term" value="F:dipeptidyl-peptidase activity"/>
    <property type="evidence" value="ECO:0007669"/>
    <property type="project" value="InterPro"/>
</dbReference>
<accession>A0A1B0Z274</accession>
<dbReference type="SUPFAM" id="SSF53474">
    <property type="entry name" value="alpha/beta-Hydrolases"/>
    <property type="match status" value="1"/>
</dbReference>
<dbReference type="NCBIfam" id="TIGR00976">
    <property type="entry name" value="CocE_NonD"/>
    <property type="match status" value="1"/>
</dbReference>
<proteinExistence type="predicted"/>
<dbReference type="InterPro" id="IPR000383">
    <property type="entry name" value="Xaa-Pro-like_dom"/>
</dbReference>
<dbReference type="InterPro" id="IPR050585">
    <property type="entry name" value="Xaa-Pro_dipeptidyl-ppase/CocE"/>
</dbReference>
<dbReference type="InterPro" id="IPR008979">
    <property type="entry name" value="Galactose-bd-like_sf"/>
</dbReference>
<name>A0A1B0Z274_9PROT</name>
<dbReference type="InterPro" id="IPR013736">
    <property type="entry name" value="Xaa-Pro_dipept_C"/>
</dbReference>
<dbReference type="Pfam" id="PF08530">
    <property type="entry name" value="PepX_C"/>
    <property type="match status" value="1"/>
</dbReference>
<keyword evidence="1 3" id="KW-0378">Hydrolase</keyword>
<organism evidence="3">
    <name type="scientific">uncultured Alphaproteobacteria bacterium</name>
    <dbReference type="NCBI Taxonomy" id="91750"/>
    <lineage>
        <taxon>Bacteria</taxon>
        <taxon>Pseudomonadati</taxon>
        <taxon>Pseudomonadota</taxon>
        <taxon>Alphaproteobacteria</taxon>
        <taxon>environmental samples</taxon>
    </lineage>
</organism>
<dbReference type="Gene3D" id="3.40.50.1820">
    <property type="entry name" value="alpha/beta hydrolase"/>
    <property type="match status" value="1"/>
</dbReference>
<dbReference type="SMART" id="SM00939">
    <property type="entry name" value="PepX_C"/>
    <property type="match status" value="1"/>
</dbReference>
<dbReference type="Pfam" id="PF02129">
    <property type="entry name" value="Peptidase_S15"/>
    <property type="match status" value="1"/>
</dbReference>
<evidence type="ECO:0000256" key="1">
    <source>
        <dbReference type="ARBA" id="ARBA00022801"/>
    </source>
</evidence>
<dbReference type="Gene3D" id="1.10.3020.10">
    <property type="entry name" value="alpha-amino acid ester hydrolase ( Helical cap domain)"/>
    <property type="match status" value="1"/>
</dbReference>
<dbReference type="PANTHER" id="PTHR43056:SF10">
    <property type="entry name" value="COCE_NOND FAMILY, PUTATIVE (AFU_ORTHOLOGUE AFUA_7G00600)-RELATED"/>
    <property type="match status" value="1"/>
</dbReference>
<dbReference type="InterPro" id="IPR005674">
    <property type="entry name" value="CocE/Ser_esterase"/>
</dbReference>
<dbReference type="SUPFAM" id="SSF49785">
    <property type="entry name" value="Galactose-binding domain-like"/>
    <property type="match status" value="1"/>
</dbReference>
<dbReference type="Gene3D" id="2.60.120.260">
    <property type="entry name" value="Galactose-binding domain-like"/>
    <property type="match status" value="1"/>
</dbReference>
<sequence>MPSVSFEENVKILMRDDIVTYCDVFKPSGSGKHPVLLMRTPYDKSASMSRTMIIDAITAATNGYAVVIQDVRGRHSSSGDFYTFHNEMADGFDSIDWAASQSWSTGKVGMYGSSYVGATQWLAARSQHPALTAICPGVTASDYHEGWAWQGGAFELAFNLSWSAGPLVQGNWDKISATVNTEGISSSDIVAFKDNLDEGFSKLPLFDQSVLKESLAPYYYDWLRHPEFDDYWKSVSIEDHHQDISVPAFNIGGWHDIFLGGTLRNFNGMSSNGKTKIARGGQKLLIGPWVHGNNGILSGDYGFGTLSSRPSADLHGRALAYFDQWLKEDAPLKANDNPVRIFVMGSNEWRDEDSWPLERAIDTSFFLHSKGGANSLLGDGVLSQTSPDSEIEDSFLYNPQFPVPTVGGGLCCDEVFTKSGIYDQQFVEQRSDVLVYTSEAVTEDLEVTGPVKVTLYASSSAQDTDFTAKLVDVDKDGFARNLTDGIIRSRYRNKRTGAVFIEPGTIVSYEIDLWATSNVFLKGHKIRLEISSSNFPRFDRNLNTGGEIGEEINFQSALQKVYHSSQFPSLVTLPLIPK</sequence>
<dbReference type="AlphaFoldDB" id="A0A1B0Z274"/>
<evidence type="ECO:0000313" key="3">
    <source>
        <dbReference type="EMBL" id="ANO58302.1"/>
    </source>
</evidence>
<feature type="domain" description="Xaa-Pro dipeptidyl-peptidase C-terminal" evidence="2">
    <location>
        <begin position="319"/>
        <end position="572"/>
    </location>
</feature>
<dbReference type="PANTHER" id="PTHR43056">
    <property type="entry name" value="PEPTIDASE S9 PROLYL OLIGOPEPTIDASE"/>
    <property type="match status" value="1"/>
</dbReference>
<protein>
    <submittedName>
        <fullName evidence="3">Hydrolase CocE/NonD family protein</fullName>
    </submittedName>
</protein>
<evidence type="ECO:0000259" key="2">
    <source>
        <dbReference type="SMART" id="SM00939"/>
    </source>
</evidence>
<reference evidence="3" key="1">
    <citation type="submission" date="2015-11" db="EMBL/GenBank/DDBJ databases">
        <title>Genomes of Abundant and Widespread Viruses from the Deep Ocean.</title>
        <authorList>
            <person name="Mizuno C.M."/>
            <person name="Ghai R."/>
            <person name="Saghai A."/>
            <person name="Lopez-Garcia P."/>
            <person name="Rodriguez-Valera F."/>
        </authorList>
    </citation>
    <scope>NUCLEOTIDE SEQUENCE</scope>
</reference>